<sequence length="214" mass="24549">MTTKLFDVCWVETVFSTSRLGCRRYGCFSDNCELEALFHSGRATVLPRDGYRPVRSHLHVVVQRSSRPTRLPDSLGSTSLRPPVSGLRSLVEQPPELQQVEVFTSLCLSLDWPKPVPIVLHYLLSCPQHLRPRIGLHFSLSLSLSLYFYFYFFFSLYLYLYLYLSLSLSFSTSTSTSLFLTHSIAFSIYLFNHSQYSQRHMSNETPAAFVCVHA</sequence>
<feature type="transmembrane region" description="Helical" evidence="1">
    <location>
        <begin position="168"/>
        <end position="191"/>
    </location>
</feature>
<protein>
    <submittedName>
        <fullName evidence="2">Uncharacterized protein</fullName>
    </submittedName>
</protein>
<evidence type="ECO:0000256" key="1">
    <source>
        <dbReference type="SAM" id="Phobius"/>
    </source>
</evidence>
<name>A0A3S5CJ22_9PLAT</name>
<evidence type="ECO:0000313" key="2">
    <source>
        <dbReference type="EMBL" id="VEL25509.1"/>
    </source>
</evidence>
<reference evidence="2" key="1">
    <citation type="submission" date="2018-11" db="EMBL/GenBank/DDBJ databases">
        <authorList>
            <consortium name="Pathogen Informatics"/>
        </authorList>
    </citation>
    <scope>NUCLEOTIDE SEQUENCE</scope>
</reference>
<evidence type="ECO:0000313" key="3">
    <source>
        <dbReference type="Proteomes" id="UP000784294"/>
    </source>
</evidence>
<dbReference type="EMBL" id="CAAALY010074469">
    <property type="protein sequence ID" value="VEL25509.1"/>
    <property type="molecule type" value="Genomic_DNA"/>
</dbReference>
<feature type="transmembrane region" description="Helical" evidence="1">
    <location>
        <begin position="138"/>
        <end position="162"/>
    </location>
</feature>
<keyword evidence="3" id="KW-1185">Reference proteome</keyword>
<keyword evidence="1" id="KW-0472">Membrane</keyword>
<dbReference type="Proteomes" id="UP000784294">
    <property type="component" value="Unassembled WGS sequence"/>
</dbReference>
<proteinExistence type="predicted"/>
<accession>A0A3S5CJ22</accession>
<comment type="caution">
    <text evidence="2">The sequence shown here is derived from an EMBL/GenBank/DDBJ whole genome shotgun (WGS) entry which is preliminary data.</text>
</comment>
<gene>
    <name evidence="2" type="ORF">PXEA_LOCUS18949</name>
</gene>
<dbReference type="AlphaFoldDB" id="A0A3S5CJ22"/>
<keyword evidence="1" id="KW-0812">Transmembrane</keyword>
<keyword evidence="1" id="KW-1133">Transmembrane helix</keyword>
<organism evidence="2 3">
    <name type="scientific">Protopolystoma xenopodis</name>
    <dbReference type="NCBI Taxonomy" id="117903"/>
    <lineage>
        <taxon>Eukaryota</taxon>
        <taxon>Metazoa</taxon>
        <taxon>Spiralia</taxon>
        <taxon>Lophotrochozoa</taxon>
        <taxon>Platyhelminthes</taxon>
        <taxon>Monogenea</taxon>
        <taxon>Polyopisthocotylea</taxon>
        <taxon>Polystomatidea</taxon>
        <taxon>Polystomatidae</taxon>
        <taxon>Protopolystoma</taxon>
    </lineage>
</organism>